<evidence type="ECO:0000313" key="3">
    <source>
        <dbReference type="Proteomes" id="UP000799770"/>
    </source>
</evidence>
<evidence type="ECO:0008006" key="4">
    <source>
        <dbReference type="Google" id="ProtNLM"/>
    </source>
</evidence>
<evidence type="ECO:0000256" key="1">
    <source>
        <dbReference type="SAM" id="MobiDB-lite"/>
    </source>
</evidence>
<proteinExistence type="predicted"/>
<accession>A0A6A5ZNQ4</accession>
<sequence length="316" mass="35210">MPPIRTTKKNQVALSAFFKNVNKDQAIAAMVKASPEQAALSRQVVDLAVHKESVAPVSTQTTSSPSSGPNPAQDSIVVRPKKRLPRPISSGIKVAHFNSSKSEWDGQFHHLIGTSTRTISFGYAFVLTDSHIDGIYRLGNGRAFQKLANFVFERSDVSYAAHNECNLSDAAIIRIAKASPNLKKLTLQSCTVGDEALRTLFQYCPDLTSIEVTTSGNNAINGEALDALRDRPQWCPNLKKIILGCHVGKSFMKSLRELGKAREKLIITLVERRQVKKWGDWELETSQESYRKGRKLPWDWNLPKYNEPHPGSIRDD</sequence>
<dbReference type="EMBL" id="ML977312">
    <property type="protein sequence ID" value="KAF2121320.1"/>
    <property type="molecule type" value="Genomic_DNA"/>
</dbReference>
<keyword evidence="3" id="KW-1185">Reference proteome</keyword>
<dbReference type="AlphaFoldDB" id="A0A6A5ZNQ4"/>
<organism evidence="2 3">
    <name type="scientific">Lophiotrema nucula</name>
    <dbReference type="NCBI Taxonomy" id="690887"/>
    <lineage>
        <taxon>Eukaryota</taxon>
        <taxon>Fungi</taxon>
        <taxon>Dikarya</taxon>
        <taxon>Ascomycota</taxon>
        <taxon>Pezizomycotina</taxon>
        <taxon>Dothideomycetes</taxon>
        <taxon>Pleosporomycetidae</taxon>
        <taxon>Pleosporales</taxon>
        <taxon>Lophiotremataceae</taxon>
        <taxon>Lophiotrema</taxon>
    </lineage>
</organism>
<protein>
    <recommendedName>
        <fullName evidence="4">F-box domain-containing protein</fullName>
    </recommendedName>
</protein>
<feature type="region of interest" description="Disordered" evidence="1">
    <location>
        <begin position="55"/>
        <end position="80"/>
    </location>
</feature>
<dbReference type="OrthoDB" id="3797797at2759"/>
<dbReference type="SUPFAM" id="SSF52047">
    <property type="entry name" value="RNI-like"/>
    <property type="match status" value="1"/>
</dbReference>
<dbReference type="Gene3D" id="3.80.10.10">
    <property type="entry name" value="Ribonuclease Inhibitor"/>
    <property type="match status" value="1"/>
</dbReference>
<gene>
    <name evidence="2" type="ORF">BDV96DRAFT_640716</name>
</gene>
<evidence type="ECO:0000313" key="2">
    <source>
        <dbReference type="EMBL" id="KAF2121320.1"/>
    </source>
</evidence>
<feature type="compositionally biased region" description="Low complexity" evidence="1">
    <location>
        <begin position="55"/>
        <end position="67"/>
    </location>
</feature>
<dbReference type="Proteomes" id="UP000799770">
    <property type="component" value="Unassembled WGS sequence"/>
</dbReference>
<reference evidence="2" key="1">
    <citation type="journal article" date="2020" name="Stud. Mycol.">
        <title>101 Dothideomycetes genomes: a test case for predicting lifestyles and emergence of pathogens.</title>
        <authorList>
            <person name="Haridas S."/>
            <person name="Albert R."/>
            <person name="Binder M."/>
            <person name="Bloem J."/>
            <person name="Labutti K."/>
            <person name="Salamov A."/>
            <person name="Andreopoulos B."/>
            <person name="Baker S."/>
            <person name="Barry K."/>
            <person name="Bills G."/>
            <person name="Bluhm B."/>
            <person name="Cannon C."/>
            <person name="Castanera R."/>
            <person name="Culley D."/>
            <person name="Daum C."/>
            <person name="Ezra D."/>
            <person name="Gonzalez J."/>
            <person name="Henrissat B."/>
            <person name="Kuo A."/>
            <person name="Liang C."/>
            <person name="Lipzen A."/>
            <person name="Lutzoni F."/>
            <person name="Magnuson J."/>
            <person name="Mondo S."/>
            <person name="Nolan M."/>
            <person name="Ohm R."/>
            <person name="Pangilinan J."/>
            <person name="Park H.-J."/>
            <person name="Ramirez L."/>
            <person name="Alfaro M."/>
            <person name="Sun H."/>
            <person name="Tritt A."/>
            <person name="Yoshinaga Y."/>
            <person name="Zwiers L.-H."/>
            <person name="Turgeon B."/>
            <person name="Goodwin S."/>
            <person name="Spatafora J."/>
            <person name="Crous P."/>
            <person name="Grigoriev I."/>
        </authorList>
    </citation>
    <scope>NUCLEOTIDE SEQUENCE</scope>
    <source>
        <strain evidence="2">CBS 627.86</strain>
    </source>
</reference>
<name>A0A6A5ZNQ4_9PLEO</name>
<dbReference type="InterPro" id="IPR032675">
    <property type="entry name" value="LRR_dom_sf"/>
</dbReference>